<gene>
    <name evidence="6" type="primary">LOC101079737</name>
</gene>
<evidence type="ECO:0000256" key="1">
    <source>
        <dbReference type="ARBA" id="ARBA00023157"/>
    </source>
</evidence>
<dbReference type="InParanoid" id="A0A674MZ18"/>
<keyword evidence="1" id="KW-1015">Disulfide bond</keyword>
<dbReference type="InterPro" id="IPR036179">
    <property type="entry name" value="Ig-like_dom_sf"/>
</dbReference>
<dbReference type="SMART" id="SM00408">
    <property type="entry name" value="IGc2"/>
    <property type="match status" value="3"/>
</dbReference>
<dbReference type="InterPro" id="IPR007110">
    <property type="entry name" value="Ig-like_dom"/>
</dbReference>
<keyword evidence="3" id="KW-1133">Transmembrane helix</keyword>
<feature type="signal peptide" evidence="4">
    <location>
        <begin position="1"/>
        <end position="23"/>
    </location>
</feature>
<dbReference type="GO" id="GO:0005178">
    <property type="term" value="F:integrin binding"/>
    <property type="evidence" value="ECO:0007669"/>
    <property type="project" value="InterPro"/>
</dbReference>
<feature type="domain" description="Ig-like" evidence="5">
    <location>
        <begin position="953"/>
        <end position="1035"/>
    </location>
</feature>
<reference evidence="6" key="3">
    <citation type="submission" date="2025-09" db="UniProtKB">
        <authorList>
            <consortium name="Ensembl"/>
        </authorList>
    </citation>
    <scope>IDENTIFICATION</scope>
</reference>
<evidence type="ECO:0000256" key="2">
    <source>
        <dbReference type="ARBA" id="ARBA00023319"/>
    </source>
</evidence>
<dbReference type="GeneTree" id="ENSGT00940000159005"/>
<dbReference type="GO" id="GO:0007155">
    <property type="term" value="P:cell adhesion"/>
    <property type="evidence" value="ECO:0007669"/>
    <property type="project" value="InterPro"/>
</dbReference>
<dbReference type="Pfam" id="PF13895">
    <property type="entry name" value="Ig_2"/>
    <property type="match status" value="1"/>
</dbReference>
<accession>A0A674MZ18</accession>
<keyword evidence="4" id="KW-0732">Signal</keyword>
<dbReference type="SMART" id="SM00409">
    <property type="entry name" value="IG"/>
    <property type="match status" value="7"/>
</dbReference>
<dbReference type="InterPro" id="IPR013783">
    <property type="entry name" value="Ig-like_fold"/>
</dbReference>
<evidence type="ECO:0000256" key="4">
    <source>
        <dbReference type="SAM" id="SignalP"/>
    </source>
</evidence>
<feature type="domain" description="Ig-like" evidence="5">
    <location>
        <begin position="547"/>
        <end position="647"/>
    </location>
</feature>
<dbReference type="Pfam" id="PF13927">
    <property type="entry name" value="Ig_3"/>
    <property type="match status" value="1"/>
</dbReference>
<keyword evidence="2" id="KW-0393">Immunoglobulin domain</keyword>
<name>A0A674MZ18_TAKRU</name>
<keyword evidence="3" id="KW-0812">Transmembrane</keyword>
<feature type="domain" description="Ig-like" evidence="5">
    <location>
        <begin position="368"/>
        <end position="452"/>
    </location>
</feature>
<dbReference type="Ensembl" id="ENSTRUT00000059616.1">
    <property type="protein sequence ID" value="ENSTRUP00000066287.1"/>
    <property type="gene ID" value="ENSTRUG00000022863.2"/>
</dbReference>
<reference evidence="6" key="2">
    <citation type="submission" date="2025-08" db="UniProtKB">
        <authorList>
            <consortium name="Ensembl"/>
        </authorList>
    </citation>
    <scope>IDENTIFICATION</scope>
</reference>
<keyword evidence="3" id="KW-0472">Membrane</keyword>
<dbReference type="FunFam" id="2.60.40.10:FF:000032">
    <property type="entry name" value="palladin isoform X1"/>
    <property type="match status" value="1"/>
</dbReference>
<evidence type="ECO:0000313" key="7">
    <source>
        <dbReference type="Proteomes" id="UP000005226"/>
    </source>
</evidence>
<proteinExistence type="predicted"/>
<dbReference type="PANTHER" id="PTHR13771:SF9">
    <property type="entry name" value="INTERCELLULAR ADHESION MOLECULE 5"/>
    <property type="match status" value="1"/>
</dbReference>
<evidence type="ECO:0000259" key="5">
    <source>
        <dbReference type="PROSITE" id="PS50835"/>
    </source>
</evidence>
<feature type="domain" description="Ig-like" evidence="5">
    <location>
        <begin position="674"/>
        <end position="750"/>
    </location>
</feature>
<dbReference type="AlphaFoldDB" id="A0A674MZ18"/>
<keyword evidence="7" id="KW-1185">Reference proteome</keyword>
<dbReference type="InterPro" id="IPR003599">
    <property type="entry name" value="Ig_sub"/>
</dbReference>
<dbReference type="InterPro" id="IPR047012">
    <property type="entry name" value="ICAM_VCAM"/>
</dbReference>
<dbReference type="Gene3D" id="2.60.40.10">
    <property type="entry name" value="Immunoglobulins"/>
    <property type="match status" value="10"/>
</dbReference>
<dbReference type="Proteomes" id="UP000005226">
    <property type="component" value="Chromosome 5"/>
</dbReference>
<feature type="domain" description="Ig-like" evidence="5">
    <location>
        <begin position="847"/>
        <end position="927"/>
    </location>
</feature>
<dbReference type="SUPFAM" id="SSF48726">
    <property type="entry name" value="Immunoglobulin"/>
    <property type="match status" value="9"/>
</dbReference>
<evidence type="ECO:0000256" key="3">
    <source>
        <dbReference type="SAM" id="Phobius"/>
    </source>
</evidence>
<dbReference type="PROSITE" id="PS50835">
    <property type="entry name" value="IG_LIKE"/>
    <property type="match status" value="6"/>
</dbReference>
<evidence type="ECO:0000313" key="6">
    <source>
        <dbReference type="Ensembl" id="ENSTRUP00000066287.1"/>
    </source>
</evidence>
<feature type="transmembrane region" description="Helical" evidence="3">
    <location>
        <begin position="1044"/>
        <end position="1066"/>
    </location>
</feature>
<protein>
    <recommendedName>
        <fullName evidence="5">Ig-like domain-containing protein</fullName>
    </recommendedName>
</protein>
<feature type="chain" id="PRO_5025419143" description="Ig-like domain-containing protein" evidence="4">
    <location>
        <begin position="24"/>
        <end position="1090"/>
    </location>
</feature>
<reference evidence="6 7" key="1">
    <citation type="journal article" date="2011" name="Genome Biol. Evol.">
        <title>Integration of the genetic map and genome assembly of fugu facilitates insights into distinct features of genome evolution in teleosts and mammals.</title>
        <authorList>
            <person name="Kai W."/>
            <person name="Kikuchi K."/>
            <person name="Tohari S."/>
            <person name="Chew A.K."/>
            <person name="Tay A."/>
            <person name="Fujiwara A."/>
            <person name="Hosoya S."/>
            <person name="Suetake H."/>
            <person name="Naruse K."/>
            <person name="Brenner S."/>
            <person name="Suzuki Y."/>
            <person name="Venkatesh B."/>
        </authorList>
    </citation>
    <scope>NUCLEOTIDE SEQUENCE [LARGE SCALE GENOMIC DNA]</scope>
</reference>
<dbReference type="InterPro" id="IPR003598">
    <property type="entry name" value="Ig_sub2"/>
</dbReference>
<organism evidence="6 7">
    <name type="scientific">Takifugu rubripes</name>
    <name type="common">Japanese pufferfish</name>
    <name type="synonym">Fugu rubripes</name>
    <dbReference type="NCBI Taxonomy" id="31033"/>
    <lineage>
        <taxon>Eukaryota</taxon>
        <taxon>Metazoa</taxon>
        <taxon>Chordata</taxon>
        <taxon>Craniata</taxon>
        <taxon>Vertebrata</taxon>
        <taxon>Euteleostomi</taxon>
        <taxon>Actinopterygii</taxon>
        <taxon>Neopterygii</taxon>
        <taxon>Teleostei</taxon>
        <taxon>Neoteleostei</taxon>
        <taxon>Acanthomorphata</taxon>
        <taxon>Eupercaria</taxon>
        <taxon>Tetraodontiformes</taxon>
        <taxon>Tetradontoidea</taxon>
        <taxon>Tetraodontidae</taxon>
        <taxon>Takifugu</taxon>
    </lineage>
</organism>
<feature type="domain" description="Ig-like" evidence="5">
    <location>
        <begin position="293"/>
        <end position="364"/>
    </location>
</feature>
<dbReference type="PANTHER" id="PTHR13771">
    <property type="entry name" value="INTERCELLULAR ADHESION MOLECULE"/>
    <property type="match status" value="1"/>
</dbReference>
<sequence length="1090" mass="119938">MSPETSCVLIFAALLLVATGGRALCPIELSPPSVVVRYGDPVAINCSALINQHQGIGWESTQEGTGLIKVSHLTWTVKRLTDWNISPLCFIYHGTNQQCTSKPTIVLYTFPDSIHISSTAGSDRTMKESTAYNFTCYVPNVAPVRMLTVRLYRGNTIIHTDTFNHPTKEAVNQSAAISFVPSREDSGVTFKCEAVLDLGSRGPKLSKISEPYEVTVHYGPVIRCVNETFEWKPLGDLCNVTGNPAPRVLWRKDGNRIDPAVRLSRENAGTYVVEAEGASVIREVIDLAVLYKPELSCPSVYTVLEHMPHNLTCTVEGYPKPNIIWYKEGEEVVLPEYLTRRDARQYLVAAENMLATVSATVDITVFYPPSQVAELEDMEVEVGSSGGLKCSSTGNPRPQYMWNYYQADNVMEENDDGVSRLMIDNATALNTGSYTCRAWNDRGNTSKTVRVHVKGAQQECPIEITPEKMVIPYQSKGQSVTCRPTTSGSRNIEGKVSWQLQDGNKTGSSELSVDPSKDWDLQPICTATFRGIGPCSKPLHFTLYKTPDHVSIRAVDHLSAVVENKQFQLQCNITGVAPARHLTVRWYQGNKTLQTVGKESLHVTGCPREHVSGCDMSVTRSPMNVFAIITLTLDRSDSGTTFWCEAQLDLGPAGPQPPPKMMSSPLNITVYYKPTINTTKLPKVIPVFRGYPEELICEADGHPPPNIQWSYSKDKVPHVSQDTLLVTEAGYYNCSATNEVDSIVHVVEVILKGKHAGSNCPVKISPPSVVVRFRDPLWANCTALTDQIQGMGWEASQEGKPLTTGVTSLALDIKTVTDWELRAFCFINRLVGAQCVRELPITVYKTPDNVLMSDISGPLVQGRQFQMRCDVFNVAPVNKLSVRWYKGSERVKTDTFPGTTLKPVNKSSVLTLSAHRDDHEQSIWCEAALTFGPGTDIPASQSQAYKMEVLFPPAFSNATDEEHELRDGSPLILNCNASGNPAPVYSWTFPDPIQLTIRNQTTHLPVLMPILELPGVYKCNVSNSQGTAIKSFTVIEPERDRSTFAAMVGAFVAAGILLAIVGIHFVTPDGTFAFNKGSYQRGRPTSSGPV</sequence>